<dbReference type="AlphaFoldDB" id="A0A1G7AQN0"/>
<evidence type="ECO:0000313" key="3">
    <source>
        <dbReference type="Proteomes" id="UP000198925"/>
    </source>
</evidence>
<dbReference type="OrthoDB" id="7284583at2"/>
<dbReference type="RefSeq" id="WP_090570700.1">
    <property type="nucleotide sequence ID" value="NZ_FMXZ01000030.1"/>
</dbReference>
<keyword evidence="3" id="KW-1185">Reference proteome</keyword>
<dbReference type="Proteomes" id="UP000198925">
    <property type="component" value="Unassembled WGS sequence"/>
</dbReference>
<gene>
    <name evidence="2" type="ORF">SAMN04487779_10211</name>
</gene>
<evidence type="ECO:0000259" key="1">
    <source>
        <dbReference type="Pfam" id="PF11740"/>
    </source>
</evidence>
<proteinExistence type="predicted"/>
<name>A0A1G7AQN0_9PROT</name>
<feature type="domain" description="KfrA N-terminal DNA-binding" evidence="1">
    <location>
        <begin position="7"/>
        <end position="135"/>
    </location>
</feature>
<dbReference type="EMBL" id="FMZX01000021">
    <property type="protein sequence ID" value="SDE17101.1"/>
    <property type="molecule type" value="Genomic_DNA"/>
</dbReference>
<reference evidence="2 3" key="1">
    <citation type="submission" date="2016-10" db="EMBL/GenBank/DDBJ databases">
        <authorList>
            <person name="de Groot N.N."/>
        </authorList>
    </citation>
    <scope>NUCLEOTIDE SEQUENCE [LARGE SCALE GENOMIC DNA]</scope>
    <source>
        <strain evidence="2 3">CPCC 100156</strain>
    </source>
</reference>
<evidence type="ECO:0000313" key="2">
    <source>
        <dbReference type="EMBL" id="SDE17101.1"/>
    </source>
</evidence>
<sequence>MRPPLVTESEVLEAARRVRARGKEINGWSIRRELGDRGNPRRLLTVWTAKGDAAPPAAEPVDTVSLPAPLLELVAAAQTALTTELDTIVCTIHRHAREDADATFRRITDDLQASEQRIKEQLDLAEASVDATETEMDRRGDAIVIGPH</sequence>
<keyword evidence="2" id="KW-0238">DNA-binding</keyword>
<accession>A0A1G7AQN0</accession>
<organism evidence="2 3">
    <name type="scientific">Belnapia rosea</name>
    <dbReference type="NCBI Taxonomy" id="938405"/>
    <lineage>
        <taxon>Bacteria</taxon>
        <taxon>Pseudomonadati</taxon>
        <taxon>Pseudomonadota</taxon>
        <taxon>Alphaproteobacteria</taxon>
        <taxon>Acetobacterales</taxon>
        <taxon>Roseomonadaceae</taxon>
        <taxon>Belnapia</taxon>
    </lineage>
</organism>
<dbReference type="Pfam" id="PF11740">
    <property type="entry name" value="KfrA_N"/>
    <property type="match status" value="1"/>
</dbReference>
<dbReference type="GO" id="GO:0003677">
    <property type="term" value="F:DNA binding"/>
    <property type="evidence" value="ECO:0007669"/>
    <property type="project" value="UniProtKB-KW"/>
</dbReference>
<dbReference type="InterPro" id="IPR021104">
    <property type="entry name" value="KfrA_DNA-bd_N"/>
</dbReference>
<protein>
    <submittedName>
        <fullName evidence="2">Replication region DNA-binding N-term</fullName>
    </submittedName>
</protein>